<name>F4H5Z2_CELFA</name>
<keyword evidence="5" id="KW-0808">Transferase</keyword>
<dbReference type="GO" id="GO:0005829">
    <property type="term" value="C:cytosol"/>
    <property type="evidence" value="ECO:0007669"/>
    <property type="project" value="TreeGrafter"/>
</dbReference>
<dbReference type="Pfam" id="PF01467">
    <property type="entry name" value="CTP_transf_like"/>
    <property type="match status" value="1"/>
</dbReference>
<keyword evidence="1" id="KW-0511">Multifunctional enzyme</keyword>
<dbReference type="Gene3D" id="3.40.50.620">
    <property type="entry name" value="HUPs"/>
    <property type="match status" value="1"/>
</dbReference>
<sequence>MTAGPRVVVVGDAVLDRDVVGRTDRLCPDAPAPVLDVTATRSSPGGAGLAALLCAASGARVTLVAPVADDDDGAELVAGLGGVDVLRLDHDGATRTKTRVRAGGTSLVRIDAGGPGTPSHVPVDALRTLLASADAVLVSDYGAGTTHDPRVRTLLTAAARTTPTVWDPHPRGAVPVEGCALVTPNAAEARHALGGIDGTADALPGPLRTVWRAAAVAVTAGERGAYLARDDDATTFVPAPVTRDGDPCGAGDRFAATAVVALARGADVVPAVVAAVAEASSWVGAGGCEGFRARTRAGDARAHDGRPADVRDDATREDGDVGVETVDAAAARLRGRGRLVATGGCYDLLHAGHVATLQAARRLGDALVVLLNSDDSVRRLKGPTRPVVDAADRARVLLALDCVDAVVVFDEDDPRAALARLRPDVWAKGGDYGGARLPEADVVRAGGGRVVLLPYLDGRSTTGMLARSSR</sequence>
<evidence type="ECO:0000256" key="1">
    <source>
        <dbReference type="ARBA" id="ARBA00023268"/>
    </source>
</evidence>
<feature type="domain" description="Cytidyltransferase-like" evidence="4">
    <location>
        <begin position="342"/>
        <end position="432"/>
    </location>
</feature>
<dbReference type="EMBL" id="CP002666">
    <property type="protein sequence ID" value="AEE46722.1"/>
    <property type="molecule type" value="Genomic_DNA"/>
</dbReference>
<keyword evidence="2" id="KW-0119">Carbohydrate metabolism</keyword>
<feature type="domain" description="Carbohydrate kinase PfkB" evidence="3">
    <location>
        <begin position="6"/>
        <end position="288"/>
    </location>
</feature>
<dbReference type="InterPro" id="IPR004821">
    <property type="entry name" value="Cyt_trans-like"/>
</dbReference>
<dbReference type="Proteomes" id="UP000008460">
    <property type="component" value="Chromosome"/>
</dbReference>
<evidence type="ECO:0000313" key="6">
    <source>
        <dbReference type="Proteomes" id="UP000008460"/>
    </source>
</evidence>
<dbReference type="InterPro" id="IPR029056">
    <property type="entry name" value="Ribokinase-like"/>
</dbReference>
<evidence type="ECO:0000256" key="2">
    <source>
        <dbReference type="ARBA" id="ARBA00023277"/>
    </source>
</evidence>
<dbReference type="SUPFAM" id="SSF53613">
    <property type="entry name" value="Ribokinase-like"/>
    <property type="match status" value="1"/>
</dbReference>
<proteinExistence type="predicted"/>
<dbReference type="InterPro" id="IPR014729">
    <property type="entry name" value="Rossmann-like_a/b/a_fold"/>
</dbReference>
<dbReference type="GO" id="GO:0033785">
    <property type="term" value="F:heptose 7-phosphate kinase activity"/>
    <property type="evidence" value="ECO:0007669"/>
    <property type="project" value="TreeGrafter"/>
</dbReference>
<dbReference type="RefSeq" id="WP_013771748.1">
    <property type="nucleotide sequence ID" value="NC_015514.1"/>
</dbReference>
<dbReference type="GO" id="GO:0033786">
    <property type="term" value="F:heptose-1-phosphate adenylyltransferase activity"/>
    <property type="evidence" value="ECO:0007669"/>
    <property type="project" value="TreeGrafter"/>
</dbReference>
<dbReference type="Gene3D" id="3.40.1190.20">
    <property type="match status" value="1"/>
</dbReference>
<keyword evidence="6" id="KW-1185">Reference proteome</keyword>
<organism evidence="5 6">
    <name type="scientific">Cellulomonas fimi (strain ATCC 484 / DSM 20113 / JCM 1341 / CCUG 24087 / LMG 16345 / NBRC 15513 / NCIMB 8980 / NCTC 7547 / NRS-133)</name>
    <dbReference type="NCBI Taxonomy" id="590998"/>
    <lineage>
        <taxon>Bacteria</taxon>
        <taxon>Bacillati</taxon>
        <taxon>Actinomycetota</taxon>
        <taxon>Actinomycetes</taxon>
        <taxon>Micrococcales</taxon>
        <taxon>Cellulomonadaceae</taxon>
        <taxon>Cellulomonas</taxon>
    </lineage>
</organism>
<evidence type="ECO:0000259" key="4">
    <source>
        <dbReference type="Pfam" id="PF01467"/>
    </source>
</evidence>
<dbReference type="PANTHER" id="PTHR46969:SF1">
    <property type="entry name" value="BIFUNCTIONAL PROTEIN HLDE"/>
    <property type="match status" value="1"/>
</dbReference>
<dbReference type="Pfam" id="PF00294">
    <property type="entry name" value="PfkB"/>
    <property type="match status" value="1"/>
</dbReference>
<dbReference type="KEGG" id="cfi:Celf_2597"/>
<accession>F4H5Z2</accession>
<dbReference type="STRING" id="590998.Celf_2597"/>
<dbReference type="InterPro" id="IPR011611">
    <property type="entry name" value="PfkB_dom"/>
</dbReference>
<dbReference type="AlphaFoldDB" id="F4H5Z2"/>
<dbReference type="PANTHER" id="PTHR46969">
    <property type="entry name" value="BIFUNCTIONAL PROTEIN HLDE"/>
    <property type="match status" value="1"/>
</dbReference>
<gene>
    <name evidence="5" type="ordered locus">Celf_2597</name>
</gene>
<dbReference type="HOGENOM" id="CLU_021150_1_0_11"/>
<dbReference type="eggNOG" id="COG2870">
    <property type="taxonomic scope" value="Bacteria"/>
</dbReference>
<dbReference type="eggNOG" id="COG0615">
    <property type="taxonomic scope" value="Bacteria"/>
</dbReference>
<reference evidence="5 6" key="1">
    <citation type="submission" date="2011-04" db="EMBL/GenBank/DDBJ databases">
        <title>Complete sequence of Cellulomonas fimi ATCC 484.</title>
        <authorList>
            <consortium name="US DOE Joint Genome Institute"/>
            <person name="Lucas S."/>
            <person name="Han J."/>
            <person name="Lapidus A."/>
            <person name="Cheng J.-F."/>
            <person name="Goodwin L."/>
            <person name="Pitluck S."/>
            <person name="Peters L."/>
            <person name="Chertkov O."/>
            <person name="Detter J.C."/>
            <person name="Han C."/>
            <person name="Tapia R."/>
            <person name="Land M."/>
            <person name="Hauser L."/>
            <person name="Kyrpides N."/>
            <person name="Ivanova N."/>
            <person name="Ovchinnikova G."/>
            <person name="Pagani I."/>
            <person name="Mead D."/>
            <person name="Brumm P."/>
            <person name="Woyke T."/>
        </authorList>
    </citation>
    <scope>NUCLEOTIDE SEQUENCE [LARGE SCALE GENOMIC DNA]</scope>
    <source>
        <strain evidence="6">ATCC 484 / DSM 20113 / JCM 1341 / NBRC 15513 / NCIMB 8980 / NCTC 7547</strain>
    </source>
</reference>
<evidence type="ECO:0000259" key="3">
    <source>
        <dbReference type="Pfam" id="PF00294"/>
    </source>
</evidence>
<evidence type="ECO:0000313" key="5">
    <source>
        <dbReference type="EMBL" id="AEE46722.1"/>
    </source>
</evidence>
<protein>
    <submittedName>
        <fullName evidence="5">Cytidyltransferase-related domain protein</fullName>
    </submittedName>
</protein>
<dbReference type="NCBIfam" id="TIGR00125">
    <property type="entry name" value="cyt_tran_rel"/>
    <property type="match status" value="1"/>
</dbReference>
<dbReference type="SUPFAM" id="SSF52374">
    <property type="entry name" value="Nucleotidylyl transferase"/>
    <property type="match status" value="1"/>
</dbReference>